<dbReference type="STRING" id="141349.BN1232_01448"/>
<organism evidence="1 2">
    <name type="scientific">Mycobacterium lentiflavum</name>
    <dbReference type="NCBI Taxonomy" id="141349"/>
    <lineage>
        <taxon>Bacteria</taxon>
        <taxon>Bacillati</taxon>
        <taxon>Actinomycetota</taxon>
        <taxon>Actinomycetes</taxon>
        <taxon>Mycobacteriales</taxon>
        <taxon>Mycobacteriaceae</taxon>
        <taxon>Mycobacterium</taxon>
        <taxon>Mycobacterium simiae complex</taxon>
    </lineage>
</organism>
<dbReference type="AlphaFoldDB" id="A0A0E4CM41"/>
<name>A0A0E4CM41_MYCLN</name>
<dbReference type="Proteomes" id="UP000199251">
    <property type="component" value="Unassembled WGS sequence"/>
</dbReference>
<dbReference type="EMBL" id="CTEE01000001">
    <property type="protein sequence ID" value="CQD08104.1"/>
    <property type="molecule type" value="Genomic_DNA"/>
</dbReference>
<evidence type="ECO:0000313" key="2">
    <source>
        <dbReference type="Proteomes" id="UP000199251"/>
    </source>
</evidence>
<accession>A0A0E4CM41</accession>
<sequence length="260" mass="28288">MRGSGGAAQHRCMHTSNTPADAAAAVLHNATLPPGDDERFAGFGVLGLPFASGHYLALRCIPTSSFAPGYRSVWHRDAAGVWTFYATSPGELSCSRFFSSATPNDAVRCEIDVAWVTPWSLYIRIPGLLEWYLDLGTSPSTRLMSAIAPRLPGWAWTNQWALGVLGWVARPLLGAGRVRLSGKAPNGQRFMIAPKRFWAVSDSRAVWRGEDLGAVTPLPRQARLADFWGPQRGLFVTGGGRLEAFDPGRHRAVQRTVSIC</sequence>
<proteinExistence type="predicted"/>
<evidence type="ECO:0000313" key="1">
    <source>
        <dbReference type="EMBL" id="CQD08104.1"/>
    </source>
</evidence>
<protein>
    <submittedName>
        <fullName evidence="1">Uncharacterized protein</fullName>
    </submittedName>
</protein>
<gene>
    <name evidence="1" type="ORF">BN1232_01448</name>
</gene>
<reference evidence="1 2" key="1">
    <citation type="submission" date="2015-03" db="EMBL/GenBank/DDBJ databases">
        <authorList>
            <person name="Urmite Genomes"/>
        </authorList>
    </citation>
    <scope>NUCLEOTIDE SEQUENCE [LARGE SCALE GENOMIC DNA]</scope>
    <source>
        <strain evidence="1 2">CSUR P1491</strain>
    </source>
</reference>